<keyword evidence="3" id="KW-1185">Reference proteome</keyword>
<comment type="caution">
    <text evidence="2">The sequence shown here is derived from an EMBL/GenBank/DDBJ whole genome shotgun (WGS) entry which is preliminary data.</text>
</comment>
<dbReference type="Gene3D" id="1.10.530.10">
    <property type="match status" value="1"/>
</dbReference>
<protein>
    <submittedName>
        <fullName evidence="2">Muramidase (Phage lysozyme)</fullName>
    </submittedName>
</protein>
<dbReference type="InterPro" id="IPR023346">
    <property type="entry name" value="Lysozyme-like_dom_sf"/>
</dbReference>
<proteinExistence type="predicted"/>
<evidence type="ECO:0000256" key="1">
    <source>
        <dbReference type="SAM" id="MobiDB-lite"/>
    </source>
</evidence>
<dbReference type="RefSeq" id="WP_266348878.1">
    <property type="nucleotide sequence ID" value="NZ_JAPKNG010000003.1"/>
</dbReference>
<dbReference type="SUPFAM" id="SSF53955">
    <property type="entry name" value="Lysozyme-like"/>
    <property type="match status" value="1"/>
</dbReference>
<accession>A0ABU0H7E8</accession>
<feature type="compositionally biased region" description="Low complexity" evidence="1">
    <location>
        <begin position="600"/>
        <end position="611"/>
    </location>
</feature>
<dbReference type="Proteomes" id="UP001241603">
    <property type="component" value="Unassembled WGS sequence"/>
</dbReference>
<sequence length="654" mass="70120">MADENVLREYLIALGFKVDAQSEKRFQGSLEAAAKTAAAVAAGLTAAATAIAATVVKIASGFDDLYFSAQRTNTSVTQIKSLTYALSQIGGTASQATGAIEGIARALRTNPGTESLVRSLGVDTRDASGNLRDTVDILIDMNKALEKKPYYVAAQYAAALGLDEQTFYVIRTRAEEIKKYQEEYRKRAAEMGVDPDKAAKAANELMTNFRDLQMQIGLVIDKIALDLGPTITGYMNELSLWIAKHKDEIIQAVKNISDAFVALAKAIPPAVGALQPLLQGFNDLTQSLIGENGFQAALEIVLLYMTGKWLLGMLGVLGKVNIQLAAAMALVAGAEWLTKDIPRDIKQDPATGLYYNGYSSQPQNGGGGESWWSRRPQWMGGSGGWFGSKSGGKSGKPISATDLSISPEGRALLDTIGATESPGYDVMYGGGKFTDFSDHPRQPKVITSGPNAGRTSTAAGRYQFLASTWDQIKNETGLPDFSPESQDKAAWYLAQKQYKKMTGRDLETDLKSGDKDVIANAGRVLSGTWTSLPGGIEQGQGEGTMIGNFNAALERERAREAANKPAPAPEPPKTKWPDNYKPSTDDYWSPHTSAPLLPDSVVNNSASSKSATLHQKTEINVYGSSDPTITGLQVEKAQGRINNNILSNVQGAVQ</sequence>
<evidence type="ECO:0000313" key="3">
    <source>
        <dbReference type="Proteomes" id="UP001241603"/>
    </source>
</evidence>
<dbReference type="CDD" id="cd00736">
    <property type="entry name" value="lambda_lys-like"/>
    <property type="match status" value="1"/>
</dbReference>
<dbReference type="EMBL" id="JAUSVO010000003">
    <property type="protein sequence ID" value="MDQ0437952.1"/>
    <property type="molecule type" value="Genomic_DNA"/>
</dbReference>
<organism evidence="2 3">
    <name type="scientific">Kaistia dalseonensis</name>
    <dbReference type="NCBI Taxonomy" id="410840"/>
    <lineage>
        <taxon>Bacteria</taxon>
        <taxon>Pseudomonadati</taxon>
        <taxon>Pseudomonadota</taxon>
        <taxon>Alphaproteobacteria</taxon>
        <taxon>Hyphomicrobiales</taxon>
        <taxon>Kaistiaceae</taxon>
        <taxon>Kaistia</taxon>
    </lineage>
</organism>
<evidence type="ECO:0000313" key="2">
    <source>
        <dbReference type="EMBL" id="MDQ0437952.1"/>
    </source>
</evidence>
<feature type="region of interest" description="Disordered" evidence="1">
    <location>
        <begin position="557"/>
        <end position="612"/>
    </location>
</feature>
<name>A0ABU0H7E8_9HYPH</name>
<gene>
    <name evidence="2" type="ORF">QO014_002344</name>
</gene>
<reference evidence="2 3" key="1">
    <citation type="submission" date="2023-07" db="EMBL/GenBank/DDBJ databases">
        <title>Genomic Encyclopedia of Type Strains, Phase IV (KMG-IV): sequencing the most valuable type-strain genomes for metagenomic binning, comparative biology and taxonomic classification.</title>
        <authorList>
            <person name="Goeker M."/>
        </authorList>
    </citation>
    <scope>NUCLEOTIDE SEQUENCE [LARGE SCALE GENOMIC DNA]</scope>
    <source>
        <strain evidence="2 3">B6-8</strain>
    </source>
</reference>